<reference evidence="1 2" key="1">
    <citation type="journal article" date="2011" name="PLoS Genet.">
        <title>Finished genome of the fungal wheat pathogen Mycosphaerella graminicola reveals dispensome structure, chromosome plasticity, and stealth pathogenesis.</title>
        <authorList>
            <person name="Goodwin S.B."/>
            <person name="Ben M'barek S."/>
            <person name="Dhillon B."/>
            <person name="Wittenberg A.H.J."/>
            <person name="Crane C.F."/>
            <person name="Hane J.K."/>
            <person name="Foster A.J."/>
            <person name="Van der Lee T.A.J."/>
            <person name="Grimwood J."/>
            <person name="Aerts A."/>
            <person name="Antoniw J."/>
            <person name="Bailey A."/>
            <person name="Bluhm B."/>
            <person name="Bowler J."/>
            <person name="Bristow J."/>
            <person name="van der Burgt A."/>
            <person name="Canto-Canche B."/>
            <person name="Churchill A.C.L."/>
            <person name="Conde-Ferraez L."/>
            <person name="Cools H.J."/>
            <person name="Coutinho P.M."/>
            <person name="Csukai M."/>
            <person name="Dehal P."/>
            <person name="De Wit P."/>
            <person name="Donzelli B."/>
            <person name="van de Geest H.C."/>
            <person name="van Ham R.C.H.J."/>
            <person name="Hammond-Kosack K.E."/>
            <person name="Henrissat B."/>
            <person name="Kilian A."/>
            <person name="Kobayashi A.K."/>
            <person name="Koopmann E."/>
            <person name="Kourmpetis Y."/>
            <person name="Kuzniar A."/>
            <person name="Lindquist E."/>
            <person name="Lombard V."/>
            <person name="Maliepaard C."/>
            <person name="Martins N."/>
            <person name="Mehrabi R."/>
            <person name="Nap J.P.H."/>
            <person name="Ponomarenko A."/>
            <person name="Rudd J.J."/>
            <person name="Salamov A."/>
            <person name="Schmutz J."/>
            <person name="Schouten H.J."/>
            <person name="Shapiro H."/>
            <person name="Stergiopoulos I."/>
            <person name="Torriani S.F.F."/>
            <person name="Tu H."/>
            <person name="de Vries R.P."/>
            <person name="Waalwijk C."/>
            <person name="Ware S.B."/>
            <person name="Wiebenga A."/>
            <person name="Zwiers L.-H."/>
            <person name="Oliver R.P."/>
            <person name="Grigoriev I.V."/>
            <person name="Kema G.H.J."/>
        </authorList>
    </citation>
    <scope>NUCLEOTIDE SEQUENCE [LARGE SCALE GENOMIC DNA]</scope>
    <source>
        <strain evidence="2">CBS 115943 / IPO323</strain>
    </source>
</reference>
<dbReference type="RefSeq" id="XP_003847197.1">
    <property type="nucleotide sequence ID" value="XM_003847149.1"/>
</dbReference>
<accession>F9XRF9</accession>
<protein>
    <recommendedName>
        <fullName evidence="3">RING-type domain-containing protein</fullName>
    </recommendedName>
</protein>
<dbReference type="InParanoid" id="F9XRF9"/>
<sequence length="459" mass="51461">MDGFIQPQYDFRTQSWIKSATPHTTIASASTERINAHPATVLASSAQSADSNALLQRGFLVRRSGWEVHLSTPSTGRFYGNGKPHADVAANRSMFADSLVRAVCWYPWQQGCSFSNNPAEKPPSKTYAGHYPSRRYSFLSLAGHASHSVHQYACSIHVLKYPALYLLHPTFEKKATRKTMSNTSCPPLPEDEDLLHYLSLLETRAPPLFLSTPTLTRTHLAITHLLHKYRVRCPYCQGNRHRHRAAPPSSKALVAMSKLTLLRLRVMSQRRLLTYLRPIAMDWMCRKCFSSKTINSGKQRIALEWVRELRHVLAMLARRDDLATGQLRPQPALIDITRTPPSTSHDDDTPCIICADSISSPANEKACFQCSNVIHRTCFDQYAAFEDLNQEATSHAEPSVLNLPCVFCRCIVLSVPRSEAGRVAWEERAHAREVADAAYARAMADAEEEEGDGYDAPEL</sequence>
<name>F9XRF9_ZYMTI</name>
<evidence type="ECO:0008006" key="3">
    <source>
        <dbReference type="Google" id="ProtNLM"/>
    </source>
</evidence>
<keyword evidence="2" id="KW-1185">Reference proteome</keyword>
<organism evidence="1 2">
    <name type="scientific">Zymoseptoria tritici (strain CBS 115943 / IPO323)</name>
    <name type="common">Speckled leaf blotch fungus</name>
    <name type="synonym">Septoria tritici</name>
    <dbReference type="NCBI Taxonomy" id="336722"/>
    <lineage>
        <taxon>Eukaryota</taxon>
        <taxon>Fungi</taxon>
        <taxon>Dikarya</taxon>
        <taxon>Ascomycota</taxon>
        <taxon>Pezizomycotina</taxon>
        <taxon>Dothideomycetes</taxon>
        <taxon>Dothideomycetidae</taxon>
        <taxon>Mycosphaerellales</taxon>
        <taxon>Mycosphaerellaceae</taxon>
        <taxon>Zymoseptoria</taxon>
    </lineage>
</organism>
<dbReference type="Proteomes" id="UP000008062">
    <property type="component" value="Chromosome 17"/>
</dbReference>
<proteinExistence type="predicted"/>
<dbReference type="HOGENOM" id="CLU_596127_0_0_1"/>
<gene>
    <name evidence="1" type="ORF">MYCGRDRAFT_97810</name>
</gene>
<dbReference type="EMBL" id="CM001212">
    <property type="protein sequence ID" value="EGP82173.1"/>
    <property type="molecule type" value="Genomic_DNA"/>
</dbReference>
<dbReference type="KEGG" id="ztr:MYCGRDRAFT_97810"/>
<dbReference type="GeneID" id="13399701"/>
<dbReference type="AlphaFoldDB" id="F9XRF9"/>
<evidence type="ECO:0000313" key="2">
    <source>
        <dbReference type="Proteomes" id="UP000008062"/>
    </source>
</evidence>
<evidence type="ECO:0000313" key="1">
    <source>
        <dbReference type="EMBL" id="EGP82173.1"/>
    </source>
</evidence>